<keyword evidence="2" id="KW-1185">Reference proteome</keyword>
<dbReference type="EMBL" id="JABTEG010000001">
    <property type="protein sequence ID" value="KAG4306232.1"/>
    <property type="molecule type" value="Genomic_DNA"/>
</dbReference>
<comment type="caution">
    <text evidence="1">The sequence shown here is derived from an EMBL/GenBank/DDBJ whole genome shotgun (WGS) entry which is preliminary data.</text>
</comment>
<accession>A0ACB7CGE8</accession>
<proteinExistence type="predicted"/>
<dbReference type="Proteomes" id="UP000768646">
    <property type="component" value="Unassembled WGS sequence"/>
</dbReference>
<sequence>MSQDFKSLIDITSKGAENFINVFFKCMDNNRDVIYQFYRPFSTIVWNGNAFTGLYYAEFVKKLPSSYHEVQSFDCHPMTSSMNEYGACSIVLVVSGSVRYGNESEPRGFSDTFVLKSDLEKQGMYYIASQCFRQDLKKNLDIPGFPWKKLIFSFIIAQYVFEQFLMLRQYKKLCKKKPPVTLENIIDQETFDKSQTYGRAKAKFVFVTELYGLIQKMLVMKYDVLPRLYSFVQLEVDRFFSEKNSGEILYSLFFFFILNIGILVLNLPASIYSTFVLEEKFGFNKQTPTLFVVDLLKSQLILIVIGGPVLCAFLKIILYFGQIFFYYLWLFVFVFQIVMILIYPVFIQPLFNKLTPLPDGELKLKVEKLALDLKFPLKKIYVIDGSKRSAHSNAYFFGLPWNKHIVIYDTLIEKSETMEIVAILAHELGHWALYHISKMLVVTQIHIFFVFMLFSVFIQNTSLYRSFGFYSDMPILIGFVLYNDILTPINSVLTLFINIFSRKNEFQADAFASKLHYKNELSRALIKLHVQNLSAVDTDWLYSSYHYSHPILSERLRALGLFSDVRRTALRKALILSFDTDDSEILAKSKQAWEALIKYKLKQQKGGILSAISYRLSSKEDSVQLVSPREFHSTITTCEAIIESKHLKCSKELIYEVGAILKSSYGSFTLSSTLDVDKIFYLKDLANKSTLSLFRFIDLFPEYQPEILNIFTEYIEEVLASLRNCIDFGNDSLVWEEILTDNILNFKNVFLQSSIIISIVKSLKETVKYLNTFPRSNIVESNTFQKLFSYSLRTTYFCCIVLNDFSLMSKWFDKLLKLSHEGFGVIYTIAIQDVFAAIAVHFPDNASVVIQYFRMHILHFSDSNNDLQYNEDLTALTSRRLTYVLKNSSQDAIITTIYSLTNSISSNTPTAPSADILVQLDERTVRSSMSLVFKTDTQKRTIHYKIVDAITQIAIMIPDEKISALSISILIQKYGKIDNEVDRIILEKLADVTKTKSEKNVMSIIKFYSRVAESLYGHGLKPDSNVFRTSLANISSNMEKKSELLTFYLNNLLNIIIGFNKVPEKQNETEKKHQNKNLKKNIQDNIVNILYPLAILLQKFDDEPSFDSETILLFCNMWFTLVLCGFIRGSALTNQNIELLKIIATYSPPLVLDNATTHFESDLELNTILRRGGSQKEHHFLRDSLSKALPSCTYEIKSASYSKTVYLSSVFLLETLRSSAGICSYTFTYLKNTNIKESDISTCISSIAHLATDVFISSFVLSSKGPESSALLLKEMKRLLLSCSHRMKQPRELALKCCDKVVSSMPSVLCSQSVLYTLLESLSLLWYSCANQYLSEYTPQYIFSSSRGYLSLEFSDSYIERKIILRDLLAYAKKWLSLALQISPLDLKSLLHTYLSDVDDLNLIGNISLGKTVALDIGGSLSYIDKKMFGDLLTNVSSEFISEYTIRQLNKFPASILHPIKNDDTFVIQNDFNDRNFIANVLQNVSQIENNLKRKKKLGIEELRDSLQRIATCIITSTGCEKILARFIVRIPFMILTVPSIKLGISLWTWIITERPSLQIQILTEISRNFEWSIRKRQGLFSNSIDPLNAFAKPMEYLPTDKSIYDKELQKAFNLFTPHLLLINFLSSHLQAFYKNFNVFSIISSFFRFISTAISNKKSSKHILSRELHFHLFNLGFKILKFKDIDAMMYMKTKKILYSAILTWFSRTPKWAFGGNKIQLETELNLLTTIQNSMETDNVVIKSSFCDETFDNIHENQQRLLYLLISHEKYRISTWLNVRTIGLGASNQTTLWGNISDEQWKIFVNTAWNHDPILAVNLLHRFKSKGLYKILRNLILENPFNVIDCPNALAVLFDNKFSDDITFQLKYLGFWAPVAPLTAITYFLPIYNNNGLILQYASRILEYYSLDIIFFYVPELVQALRYDTLGYIEQFIVETSMLSQLFAHQIIWNIKANSYNDEEASQPDSIKPVLDNVMERIISGFTEENKLFYEKEFNFFNEVTSISGKLKPYIKRSKLEKKEKIDLEIAKINLVSGVYLPNNPDDIVIDIDRKSGKPLQSHAKAPFIVTFRIEVNKNNTDIQDNLSESSDDGSDKITTKRLWKSSIFKVGDDCRQDVLALQLISMFRNIFNDIGLSLYVFPYRVTATAPGCGIIDVLPDSISRDMLGREAVNGLYEYFITKYGDENSIEFQKARNNFVQSMAAYSIITYILQIKDRHNGNIMIDREGHIVHIVIDFGFLLDIAPGGITFESAPFKLTREMIAVMGGNQKTQSFIWFQELCIKAFFACRPYAENIIECVTLMLDSGLPCFKGTATINNLRSRFHLDQEDHEVARTIIKLINSSYENKRTIIYDQFQSITNGNLILFSN</sequence>
<organism evidence="1 2">
    <name type="scientific">Pneumocystis oryctolagi</name>
    <dbReference type="NCBI Taxonomy" id="42067"/>
    <lineage>
        <taxon>Eukaryota</taxon>
        <taxon>Fungi</taxon>
        <taxon>Dikarya</taxon>
        <taxon>Ascomycota</taxon>
        <taxon>Taphrinomycotina</taxon>
        <taxon>Pneumocystomycetes</taxon>
        <taxon>Pneumocystaceae</taxon>
        <taxon>Pneumocystis</taxon>
    </lineage>
</organism>
<evidence type="ECO:0000313" key="2">
    <source>
        <dbReference type="Proteomes" id="UP000768646"/>
    </source>
</evidence>
<evidence type="ECO:0000313" key="1">
    <source>
        <dbReference type="EMBL" id="KAG4306232.1"/>
    </source>
</evidence>
<gene>
    <name evidence="1" type="ORF">PORY_000220</name>
</gene>
<name>A0ACB7CGE8_9ASCO</name>
<protein>
    <submittedName>
        <fullName evidence="1">Uncharacterized protein</fullName>
    </submittedName>
</protein>
<reference evidence="1 2" key="1">
    <citation type="journal article" date="2021" name="Commun. Biol.">
        <title>Genomic insights into the host specific adaptation of the Pneumocystis genus.</title>
        <authorList>
            <person name="Cisse O.H."/>
            <person name="Ma L."/>
            <person name="Dekker J.P."/>
            <person name="Khil P.P."/>
            <person name="Youn J.-H."/>
            <person name="Brenchley J.M."/>
            <person name="Blair R."/>
            <person name="Pahar B."/>
            <person name="Chabe M."/>
            <person name="Van Rompay K.K.A."/>
            <person name="Keesler R."/>
            <person name="Sukura A."/>
            <person name="Hirsch V."/>
            <person name="Kutty G."/>
            <person name="Liu Y."/>
            <person name="Peng L."/>
            <person name="Chen J."/>
            <person name="Song J."/>
            <person name="Weissenbacher-Lang C."/>
            <person name="Xu J."/>
            <person name="Upham N.S."/>
            <person name="Stajich J.E."/>
            <person name="Cuomo C.A."/>
            <person name="Cushion M.T."/>
            <person name="Kovacs J.A."/>
        </authorList>
    </citation>
    <scope>NUCLEOTIDE SEQUENCE [LARGE SCALE GENOMIC DNA]</scope>
    <source>
        <strain evidence="1 2">RABM</strain>
    </source>
</reference>